<gene>
    <name evidence="2" type="ORF">UN64_19965</name>
</gene>
<proteinExistence type="predicted"/>
<dbReference type="Proteomes" id="UP000188597">
    <property type="component" value="Unassembled WGS sequence"/>
</dbReference>
<dbReference type="EMBL" id="MQMF01000038">
    <property type="protein sequence ID" value="OOE05599.1"/>
    <property type="molecule type" value="Genomic_DNA"/>
</dbReference>
<accession>A0A1V3FVE8</accession>
<dbReference type="AlphaFoldDB" id="A0A1V3FVE8"/>
<feature type="non-terminal residue" evidence="2">
    <location>
        <position position="214"/>
    </location>
</feature>
<protein>
    <submittedName>
        <fullName evidence="2">Uncharacterized protein</fullName>
    </submittedName>
</protein>
<organism evidence="2 3">
    <name type="scientific">Fictibacillus arsenicus</name>
    <dbReference type="NCBI Taxonomy" id="255247"/>
    <lineage>
        <taxon>Bacteria</taxon>
        <taxon>Bacillati</taxon>
        <taxon>Bacillota</taxon>
        <taxon>Bacilli</taxon>
        <taxon>Bacillales</taxon>
        <taxon>Fictibacillaceae</taxon>
        <taxon>Fictibacillus</taxon>
    </lineage>
</organism>
<evidence type="ECO:0000313" key="3">
    <source>
        <dbReference type="Proteomes" id="UP000188597"/>
    </source>
</evidence>
<reference evidence="2 3" key="1">
    <citation type="submission" date="2016-11" db="EMBL/GenBank/DDBJ databases">
        <authorList>
            <person name="Jaros S."/>
            <person name="Januszkiewicz K."/>
            <person name="Wedrychowicz H."/>
        </authorList>
    </citation>
    <scope>NUCLEOTIDE SEQUENCE [LARGE SCALE GENOMIC DNA]</scope>
    <source>
        <strain evidence="2 3">Con a/3</strain>
    </source>
</reference>
<evidence type="ECO:0000313" key="2">
    <source>
        <dbReference type="EMBL" id="OOE05599.1"/>
    </source>
</evidence>
<comment type="caution">
    <text evidence="2">The sequence shown here is derived from an EMBL/GenBank/DDBJ whole genome shotgun (WGS) entry which is preliminary data.</text>
</comment>
<name>A0A1V3FVE8_9BACL</name>
<sequence>MLFDPPARRGQQGLGHPVISHLYGADTGARVRVLVVLPPPFSGSSRPTHPGFDFPHPGLADLAGSPAFGAEPGPVEGPGVDDETVPIRPPASTPQEGGRRLPRIPARTPAAAAMCRRMGVRSGPVGENRVDRLRRVMGHDRAQRLVDAGPLGGADRVTDLLPLLRGGLHVPGESAAECEQVVRELGGARLVAGGRVVDLGAVRGVAGHVETVLF</sequence>
<feature type="region of interest" description="Disordered" evidence="1">
    <location>
        <begin position="63"/>
        <end position="105"/>
    </location>
</feature>
<evidence type="ECO:0000256" key="1">
    <source>
        <dbReference type="SAM" id="MobiDB-lite"/>
    </source>
</evidence>